<evidence type="ECO:0000313" key="1">
    <source>
        <dbReference type="EMBL" id="EGJ72296.1"/>
    </source>
</evidence>
<dbReference type="HOGENOM" id="CLU_2767176_0_0_10"/>
<sequence length="69" mass="8388">MLCRARFYHDETDNPQEILNKVRVIRELLRDIIISEKARTAFKYRLFNGEKLSSWPRSEEDKIFMRSII</sequence>
<keyword evidence="2" id="KW-1185">Reference proteome</keyword>
<organism evidence="1 2">
    <name type="scientific">Bacteroides coprosuis DSM 18011</name>
    <dbReference type="NCBI Taxonomy" id="679937"/>
    <lineage>
        <taxon>Bacteria</taxon>
        <taxon>Pseudomonadati</taxon>
        <taxon>Bacteroidota</taxon>
        <taxon>Bacteroidia</taxon>
        <taxon>Bacteroidales</taxon>
        <taxon>Bacteroidaceae</taxon>
        <taxon>Bacteroides</taxon>
    </lineage>
</organism>
<name>F3ZTC8_9BACE</name>
<proteinExistence type="predicted"/>
<protein>
    <submittedName>
        <fullName evidence="1">Uncharacterized protein</fullName>
    </submittedName>
</protein>
<reference evidence="1 2" key="1">
    <citation type="journal article" date="2011" name="Stand. Genomic Sci.">
        <title>Non-contiguous finished genome sequence of Bacteroides coprosuis type strain (PC139).</title>
        <authorList>
            <person name="Land M."/>
            <person name="Held B."/>
            <person name="Gronow S."/>
            <person name="Abt B."/>
            <person name="Lucas S."/>
            <person name="Del Rio T.G."/>
            <person name="Nolan M."/>
            <person name="Tice H."/>
            <person name="Cheng J.F."/>
            <person name="Pitluck S."/>
            <person name="Liolios K."/>
            <person name="Pagani I."/>
            <person name="Ivanova N."/>
            <person name="Mavromatis K."/>
            <person name="Mikhailova N."/>
            <person name="Pati A."/>
            <person name="Tapia R."/>
            <person name="Han C."/>
            <person name="Goodwin L."/>
            <person name="Chen A."/>
            <person name="Palaniappan K."/>
            <person name="Hauser L."/>
            <person name="Brambilla E.M."/>
            <person name="Rohde M."/>
            <person name="Goker M."/>
            <person name="Detter J.C."/>
            <person name="Woyke T."/>
            <person name="Bristow J."/>
            <person name="Eisen J.A."/>
            <person name="Markowitz V."/>
            <person name="Hugenholtz P."/>
            <person name="Kyrpides N.C."/>
            <person name="Klenk H.P."/>
            <person name="Lapidus A."/>
        </authorList>
    </citation>
    <scope>NUCLEOTIDE SEQUENCE [LARGE SCALE GENOMIC DNA]</scope>
    <source>
        <strain evidence="1 2">DSM 18011</strain>
    </source>
</reference>
<accession>F3ZTC8</accession>
<evidence type="ECO:0000313" key="2">
    <source>
        <dbReference type="Proteomes" id="UP000018439"/>
    </source>
</evidence>
<dbReference type="Proteomes" id="UP000018439">
    <property type="component" value="Chromosome"/>
</dbReference>
<gene>
    <name evidence="1" type="ORF">Bcop_2125</name>
</gene>
<dbReference type="EMBL" id="CM001167">
    <property type="protein sequence ID" value="EGJ72296.1"/>
    <property type="molecule type" value="Genomic_DNA"/>
</dbReference>
<dbReference type="AlphaFoldDB" id="F3ZTC8"/>